<comment type="caution">
    <text evidence="2">The sequence shown here is derived from an EMBL/GenBank/DDBJ whole genome shotgun (WGS) entry which is preliminary data.</text>
</comment>
<dbReference type="Pfam" id="PF01381">
    <property type="entry name" value="HTH_3"/>
    <property type="match status" value="1"/>
</dbReference>
<reference evidence="2" key="2">
    <citation type="journal article" date="2014" name="ISME J.">
        <title>Microbial stratification in low pH oxic and suboxic macroscopic growths along an acid mine drainage.</title>
        <authorList>
            <person name="Mendez-Garcia C."/>
            <person name="Mesa V."/>
            <person name="Sprenger R.R."/>
            <person name="Richter M."/>
            <person name="Diez M.S."/>
            <person name="Solano J."/>
            <person name="Bargiela R."/>
            <person name="Golyshina O.V."/>
            <person name="Manteca A."/>
            <person name="Ramos J.L."/>
            <person name="Gallego J.R."/>
            <person name="Llorente I."/>
            <person name="Martins Dos Santos V.A."/>
            <person name="Jensen O.N."/>
            <person name="Pelaez A.I."/>
            <person name="Sanchez J."/>
            <person name="Ferrer M."/>
        </authorList>
    </citation>
    <scope>NUCLEOTIDE SEQUENCE</scope>
</reference>
<dbReference type="AlphaFoldDB" id="T1D8Y6"/>
<name>T1D8Y6_9ZZZZ</name>
<feature type="domain" description="HTH cro/C1-type" evidence="1">
    <location>
        <begin position="22"/>
        <end position="76"/>
    </location>
</feature>
<dbReference type="GO" id="GO:0003677">
    <property type="term" value="F:DNA binding"/>
    <property type="evidence" value="ECO:0007669"/>
    <property type="project" value="InterPro"/>
</dbReference>
<organism evidence="2">
    <name type="scientific">mine drainage metagenome</name>
    <dbReference type="NCBI Taxonomy" id="410659"/>
    <lineage>
        <taxon>unclassified sequences</taxon>
        <taxon>metagenomes</taxon>
        <taxon>ecological metagenomes</taxon>
    </lineage>
</organism>
<protein>
    <submittedName>
        <fullName evidence="2">Transcriptional regulator, XRE family</fullName>
    </submittedName>
</protein>
<sequence>MAAKTLRKTLRSRENDALIALLVKARQEAGITQRDLAHLLKRPRSFVSRIESGERRLDVVEFVAVAIALKVDPVELFTRFVRS</sequence>
<dbReference type="PROSITE" id="PS50943">
    <property type="entry name" value="HTH_CROC1"/>
    <property type="match status" value="1"/>
</dbReference>
<proteinExistence type="predicted"/>
<evidence type="ECO:0000259" key="1">
    <source>
        <dbReference type="PROSITE" id="PS50943"/>
    </source>
</evidence>
<dbReference type="SMART" id="SM00530">
    <property type="entry name" value="HTH_XRE"/>
    <property type="match status" value="1"/>
</dbReference>
<dbReference type="CDD" id="cd00093">
    <property type="entry name" value="HTH_XRE"/>
    <property type="match status" value="1"/>
</dbReference>
<reference evidence="2" key="1">
    <citation type="submission" date="2013-08" db="EMBL/GenBank/DDBJ databases">
        <authorList>
            <person name="Mendez C."/>
            <person name="Richter M."/>
            <person name="Ferrer M."/>
            <person name="Sanchez J."/>
        </authorList>
    </citation>
    <scope>NUCLEOTIDE SEQUENCE</scope>
</reference>
<evidence type="ECO:0000313" key="2">
    <source>
        <dbReference type="EMBL" id="EQD78675.1"/>
    </source>
</evidence>
<dbReference type="InterPro" id="IPR010982">
    <property type="entry name" value="Lambda_DNA-bd_dom_sf"/>
</dbReference>
<dbReference type="EMBL" id="AUZX01001601">
    <property type="protein sequence ID" value="EQD78675.1"/>
    <property type="molecule type" value="Genomic_DNA"/>
</dbReference>
<dbReference type="InterPro" id="IPR001387">
    <property type="entry name" value="Cro/C1-type_HTH"/>
</dbReference>
<dbReference type="SUPFAM" id="SSF47413">
    <property type="entry name" value="lambda repressor-like DNA-binding domains"/>
    <property type="match status" value="1"/>
</dbReference>
<accession>T1D8Y6</accession>
<dbReference type="Gene3D" id="1.10.260.40">
    <property type="entry name" value="lambda repressor-like DNA-binding domains"/>
    <property type="match status" value="1"/>
</dbReference>
<gene>
    <name evidence="2" type="ORF">B1A_02139</name>
</gene>